<dbReference type="NCBIfam" id="NF010552">
    <property type="entry name" value="PRK13946.1"/>
    <property type="match status" value="1"/>
</dbReference>
<feature type="binding site" evidence="7">
    <location>
        <position position="141"/>
    </location>
    <ligand>
        <name>ATP</name>
        <dbReference type="ChEBI" id="CHEBI:30616"/>
    </ligand>
</feature>
<dbReference type="GO" id="GO:0009073">
    <property type="term" value="P:aromatic amino acid family biosynthetic process"/>
    <property type="evidence" value="ECO:0007669"/>
    <property type="project" value="UniProtKB-KW"/>
</dbReference>
<feature type="binding site" evidence="7">
    <location>
        <position position="103"/>
    </location>
    <ligand>
        <name>substrate</name>
    </ligand>
</feature>
<dbReference type="Proteomes" id="UP000520156">
    <property type="component" value="Unassembled WGS sequence"/>
</dbReference>
<keyword evidence="7" id="KW-0963">Cytoplasm</keyword>
<evidence type="ECO:0000256" key="5">
    <source>
        <dbReference type="ARBA" id="ARBA00022840"/>
    </source>
</evidence>
<dbReference type="InterPro" id="IPR027417">
    <property type="entry name" value="P-loop_NTPase"/>
</dbReference>
<dbReference type="GO" id="GO:0004765">
    <property type="term" value="F:shikimate kinase activity"/>
    <property type="evidence" value="ECO:0007669"/>
    <property type="project" value="UniProtKB-UniRule"/>
</dbReference>
<reference evidence="8 9" key="1">
    <citation type="submission" date="2020-08" db="EMBL/GenBank/DDBJ databases">
        <title>The genome sequence of Novosphingobium flavum 4Y4.</title>
        <authorList>
            <person name="Liu Y."/>
        </authorList>
    </citation>
    <scope>NUCLEOTIDE SEQUENCE [LARGE SCALE GENOMIC DNA]</scope>
    <source>
        <strain evidence="8 9">4Y4</strain>
    </source>
</reference>
<accession>A0A7X1F784</accession>
<dbReference type="UniPathway" id="UPA00053">
    <property type="reaction ID" value="UER00088"/>
</dbReference>
<dbReference type="GO" id="GO:0005524">
    <property type="term" value="F:ATP binding"/>
    <property type="evidence" value="ECO:0007669"/>
    <property type="project" value="UniProtKB-UniRule"/>
</dbReference>
<evidence type="ECO:0000313" key="8">
    <source>
        <dbReference type="EMBL" id="MBC2651702.1"/>
    </source>
</evidence>
<dbReference type="Gene3D" id="3.40.50.300">
    <property type="entry name" value="P-loop containing nucleotide triphosphate hydrolases"/>
    <property type="match status" value="1"/>
</dbReference>
<evidence type="ECO:0000256" key="6">
    <source>
        <dbReference type="ARBA" id="ARBA00023141"/>
    </source>
</evidence>
<name>A0A7X1F784_9SPHN</name>
<dbReference type="GO" id="GO:0005829">
    <property type="term" value="C:cytosol"/>
    <property type="evidence" value="ECO:0007669"/>
    <property type="project" value="TreeGrafter"/>
</dbReference>
<sequence length="193" mass="21288">MEVDEPRMTSQQIAALAERVRQPIALVGMMGVGKSSVGRKLAHALHLPFVDADDAIEEAAKMSISEIFATYGEAYFRDGERRVIARLIDQEQNGRPYVIATGGGAFVNPETRRLILERAIAVWLDSDVETLVERVARKDSRPLLRGGDPREILSRLRAERAPCYAEAPIKVISQNGPHSRTLDKVLKGIAACL</sequence>
<comment type="caution">
    <text evidence="7">Lacks conserved residue(s) required for the propagation of feature annotation.</text>
</comment>
<feature type="binding site" evidence="7">
    <location>
        <begin position="31"/>
        <end position="36"/>
    </location>
    <ligand>
        <name>ATP</name>
        <dbReference type="ChEBI" id="CHEBI:30616"/>
    </ligand>
</feature>
<evidence type="ECO:0000313" key="9">
    <source>
        <dbReference type="Proteomes" id="UP000520156"/>
    </source>
</evidence>
<feature type="binding site" evidence="7">
    <location>
        <position position="77"/>
    </location>
    <ligand>
        <name>substrate</name>
    </ligand>
</feature>
<dbReference type="HAMAP" id="MF_00109">
    <property type="entry name" value="Shikimate_kinase"/>
    <property type="match status" value="1"/>
</dbReference>
<proteinExistence type="inferred from homology"/>
<feature type="binding site" evidence="7">
    <location>
        <position position="160"/>
    </location>
    <ligand>
        <name>substrate</name>
    </ligand>
</feature>
<dbReference type="InterPro" id="IPR031322">
    <property type="entry name" value="Shikimate/glucono_kinase"/>
</dbReference>
<keyword evidence="4 7" id="KW-0418">Kinase</keyword>
<dbReference type="GO" id="GO:0008652">
    <property type="term" value="P:amino acid biosynthetic process"/>
    <property type="evidence" value="ECO:0007669"/>
    <property type="project" value="UniProtKB-KW"/>
</dbReference>
<dbReference type="GO" id="GO:0000287">
    <property type="term" value="F:magnesium ion binding"/>
    <property type="evidence" value="ECO:0007669"/>
    <property type="project" value="UniProtKB-UniRule"/>
</dbReference>
<comment type="similarity">
    <text evidence="7">Belongs to the shikimate kinase family.</text>
</comment>
<dbReference type="EC" id="2.7.1.71" evidence="7"/>
<keyword evidence="7" id="KW-0460">Magnesium</keyword>
<dbReference type="PANTHER" id="PTHR21087">
    <property type="entry name" value="SHIKIMATE KINASE"/>
    <property type="match status" value="1"/>
</dbReference>
<dbReference type="RefSeq" id="WP_185683120.1">
    <property type="nucleotide sequence ID" value="NZ_JACLAU010000009.1"/>
</dbReference>
<comment type="caution">
    <text evidence="8">The sequence shown here is derived from an EMBL/GenBank/DDBJ whole genome shotgun (WGS) entry which is preliminary data.</text>
</comment>
<comment type="subunit">
    <text evidence="7">Monomer.</text>
</comment>
<comment type="catalytic activity">
    <reaction evidence="7">
        <text>shikimate + ATP = 3-phosphoshikimate + ADP + H(+)</text>
        <dbReference type="Rhea" id="RHEA:13121"/>
        <dbReference type="ChEBI" id="CHEBI:15378"/>
        <dbReference type="ChEBI" id="CHEBI:30616"/>
        <dbReference type="ChEBI" id="CHEBI:36208"/>
        <dbReference type="ChEBI" id="CHEBI:145989"/>
        <dbReference type="ChEBI" id="CHEBI:456216"/>
        <dbReference type="EC" id="2.7.1.71"/>
    </reaction>
</comment>
<protein>
    <recommendedName>
        <fullName evidence="7">Shikimate kinase</fullName>
        <shortName evidence="7">SK</shortName>
        <ecNumber evidence="7">2.7.1.71</ecNumber>
    </recommendedName>
</protein>
<dbReference type="CDD" id="cd00464">
    <property type="entry name" value="SK"/>
    <property type="match status" value="1"/>
</dbReference>
<gene>
    <name evidence="7" type="primary">aroK</name>
    <name evidence="8" type="ORF">H7F49_08300</name>
</gene>
<dbReference type="InterPro" id="IPR000623">
    <property type="entry name" value="Shikimate_kinase/TSH1"/>
</dbReference>
<dbReference type="GO" id="GO:0009423">
    <property type="term" value="P:chorismate biosynthetic process"/>
    <property type="evidence" value="ECO:0007669"/>
    <property type="project" value="UniProtKB-UniRule"/>
</dbReference>
<evidence type="ECO:0000256" key="2">
    <source>
        <dbReference type="ARBA" id="ARBA00022679"/>
    </source>
</evidence>
<keyword evidence="6 7" id="KW-0057">Aromatic amino acid biosynthesis</keyword>
<evidence type="ECO:0000256" key="3">
    <source>
        <dbReference type="ARBA" id="ARBA00022741"/>
    </source>
</evidence>
<evidence type="ECO:0000256" key="1">
    <source>
        <dbReference type="ARBA" id="ARBA00022605"/>
    </source>
</evidence>
<dbReference type="Pfam" id="PF01202">
    <property type="entry name" value="SKI"/>
    <property type="match status" value="1"/>
</dbReference>
<keyword evidence="3 7" id="KW-0547">Nucleotide-binding</keyword>
<dbReference type="AlphaFoldDB" id="A0A7X1F784"/>
<evidence type="ECO:0000256" key="4">
    <source>
        <dbReference type="ARBA" id="ARBA00022777"/>
    </source>
</evidence>
<comment type="cofactor">
    <cofactor evidence="7">
        <name>Mg(2+)</name>
        <dbReference type="ChEBI" id="CHEBI:18420"/>
    </cofactor>
    <text evidence="7">Binds 1 Mg(2+) ion per subunit.</text>
</comment>
<dbReference type="PRINTS" id="PR01100">
    <property type="entry name" value="SHIKIMTKNASE"/>
</dbReference>
<dbReference type="SUPFAM" id="SSF52540">
    <property type="entry name" value="P-loop containing nucleoside triphosphate hydrolases"/>
    <property type="match status" value="1"/>
</dbReference>
<keyword evidence="1 7" id="KW-0028">Amino-acid biosynthesis</keyword>
<keyword evidence="9" id="KW-1185">Reference proteome</keyword>
<keyword evidence="5 7" id="KW-0067">ATP-binding</keyword>
<comment type="pathway">
    <text evidence="7">Metabolic intermediate biosynthesis; chorismate biosynthesis; chorismate from D-erythrose 4-phosphate and phosphoenolpyruvate: step 5/7.</text>
</comment>
<keyword evidence="7" id="KW-0479">Metal-binding</keyword>
<dbReference type="EMBL" id="JACLAU010000009">
    <property type="protein sequence ID" value="MBC2651702.1"/>
    <property type="molecule type" value="Genomic_DNA"/>
</dbReference>
<feature type="binding site" evidence="7">
    <location>
        <position position="35"/>
    </location>
    <ligand>
        <name>Mg(2+)</name>
        <dbReference type="ChEBI" id="CHEBI:18420"/>
    </ligand>
</feature>
<evidence type="ECO:0000256" key="7">
    <source>
        <dbReference type="HAMAP-Rule" id="MF_00109"/>
    </source>
</evidence>
<organism evidence="8 9">
    <name type="scientific">Novosphingobium aerophilum</name>
    <dbReference type="NCBI Taxonomy" id="2839843"/>
    <lineage>
        <taxon>Bacteria</taxon>
        <taxon>Pseudomonadati</taxon>
        <taxon>Pseudomonadota</taxon>
        <taxon>Alphaproteobacteria</taxon>
        <taxon>Sphingomonadales</taxon>
        <taxon>Sphingomonadaceae</taxon>
        <taxon>Novosphingobium</taxon>
    </lineage>
</organism>
<keyword evidence="2 7" id="KW-0808">Transferase</keyword>
<comment type="subcellular location">
    <subcellularLocation>
        <location evidence="7">Cytoplasm</location>
    </subcellularLocation>
</comment>
<dbReference type="PANTHER" id="PTHR21087:SF16">
    <property type="entry name" value="SHIKIMATE KINASE 1, CHLOROPLASTIC"/>
    <property type="match status" value="1"/>
</dbReference>
<comment type="function">
    <text evidence="7">Catalyzes the specific phosphorylation of the 3-hydroxyl group of shikimic acid using ATP as a cosubstrate.</text>
</comment>
<feature type="binding site" evidence="7">
    <location>
        <position position="53"/>
    </location>
    <ligand>
        <name>substrate</name>
    </ligand>
</feature>